<evidence type="ECO:0000313" key="2">
    <source>
        <dbReference type="Proteomes" id="UP000805649"/>
    </source>
</evidence>
<comment type="caution">
    <text evidence="1">The sequence shown here is derived from an EMBL/GenBank/DDBJ whole genome shotgun (WGS) entry which is preliminary data.</text>
</comment>
<organism evidence="1 2">
    <name type="scientific">Colletotrichum truncatum</name>
    <name type="common">Anthracnose fungus</name>
    <name type="synonym">Colletotrichum capsici</name>
    <dbReference type="NCBI Taxonomy" id="5467"/>
    <lineage>
        <taxon>Eukaryota</taxon>
        <taxon>Fungi</taxon>
        <taxon>Dikarya</taxon>
        <taxon>Ascomycota</taxon>
        <taxon>Pezizomycotina</taxon>
        <taxon>Sordariomycetes</taxon>
        <taxon>Hypocreomycetidae</taxon>
        <taxon>Glomerellales</taxon>
        <taxon>Glomerellaceae</taxon>
        <taxon>Colletotrichum</taxon>
        <taxon>Colletotrichum truncatum species complex</taxon>
    </lineage>
</organism>
<name>A0ACC3YRT3_COLTU</name>
<keyword evidence="1" id="KW-0548">Nucleotidyltransferase</keyword>
<accession>A0ACC3YRT3</accession>
<reference evidence="1 2" key="1">
    <citation type="journal article" date="2020" name="Phytopathology">
        <title>Genome Sequence Resources of Colletotrichum truncatum, C. plurivorum, C. musicola, and C. sojae: Four Species Pathogenic to Soybean (Glycine max).</title>
        <authorList>
            <person name="Rogerio F."/>
            <person name="Boufleur T.R."/>
            <person name="Ciampi-Guillardi M."/>
            <person name="Sukno S.A."/>
            <person name="Thon M.R."/>
            <person name="Massola Junior N.S."/>
            <person name="Baroncelli R."/>
        </authorList>
    </citation>
    <scope>NUCLEOTIDE SEQUENCE [LARGE SCALE GENOMIC DNA]</scope>
    <source>
        <strain evidence="1 2">CMES1059</strain>
    </source>
</reference>
<keyword evidence="2" id="KW-1185">Reference proteome</keyword>
<gene>
    <name evidence="1" type="ORF">CTRU02_211429</name>
</gene>
<dbReference type="EMBL" id="VUJX02000007">
    <property type="protein sequence ID" value="KAL0934630.1"/>
    <property type="molecule type" value="Genomic_DNA"/>
</dbReference>
<protein>
    <submittedName>
        <fullName evidence="1">Reverse transcriptase domain protein</fullName>
    </submittedName>
</protein>
<proteinExistence type="predicted"/>
<dbReference type="Proteomes" id="UP000805649">
    <property type="component" value="Unassembled WGS sequence"/>
</dbReference>
<evidence type="ECO:0000313" key="1">
    <source>
        <dbReference type="EMBL" id="KAL0934630.1"/>
    </source>
</evidence>
<keyword evidence="1" id="KW-0808">Transferase</keyword>
<keyword evidence="1" id="KW-0695">RNA-directed DNA polymerase</keyword>
<sequence>MDLSVAQKDKPRRREFKCYNCDKPGHMARHCTQPKKLTATPKQANAATKIPSYEEKGWTACYDNDYTTHRHAKENSR</sequence>